<evidence type="ECO:0000313" key="10">
    <source>
        <dbReference type="EMBL" id="CAE8653710.1"/>
    </source>
</evidence>
<evidence type="ECO:0000256" key="7">
    <source>
        <dbReference type="SAM" id="MobiDB-lite"/>
    </source>
</evidence>
<feature type="compositionally biased region" description="Basic and acidic residues" evidence="7">
    <location>
        <begin position="85"/>
        <end position="96"/>
    </location>
</feature>
<feature type="transmembrane region" description="Helical" evidence="8">
    <location>
        <begin position="409"/>
        <end position="433"/>
    </location>
</feature>
<dbReference type="Gene3D" id="2.60.120.10">
    <property type="entry name" value="Jelly Rolls"/>
    <property type="match status" value="1"/>
</dbReference>
<sequence>METGKVLADNNNNSPMEQQAGEQGAVSKERGEQDKKIDEMMLEIDINMELERQESKEKGHDGQTGKVPADASPVEQQAEEQGSISKERGEQDKKVDEMELKTDINIEPSDSFGASTWICPPRPDLSLGFIGVVPAGPGSHRRESPYFALPGDIVKPPNVPLIRGEFSENLEVQIKMVSKKSSMRMLEPVVEANKKVAPPPRRRSSEGCISPLVGLLELRIPAPSASLQSRSSKSSNLEAQSPKSNCSGRSGRFVPSALSSSAYLARAISRQDVASDGDTFDMQLMGLHPVWKNQAHICGKQQLRWAQSTGRTGTIVDDRSSEEQDHQLYAYLWGRQAWEVLGLLMICVDLVAVPMQVFEPYPIELILITTILTTLYWTCDVPFSFVASQHSDGVRHISWKAMARQYASSWLLFDSIMVLVNWLAVVLTIFVAAERNDQALSLIGSPKLLRLVSWFRVLRVPRFIFKSKAGFLVLLEEYGGSKRVRIISGIAGMLVFIVLTNHLIACAFYGIATIPGLDDNWAYYAFELTGRTSWLYRYTTSYHWAMGLFHTSGSDILPTNSAERIFVQFVLIWNLAVFSTLIAAIGNALQQLRELNEERTEQFAKVRRYFSSNNVKSGLAKKAWAALSLAAQKPKRRTNWDEIKILQRLPKSLQAELHRHIREPILSVHPFFSAFDVALTVQMQQVYQLCISEISLEQGQELFHTGEASTQMYFVMEGTFCYHAEGVTAEPSFLSTGQWVGEPVLWMSWKHTGRLLAKTPCAVLAVKSKELQEILGSEGGDAGVIVREYAMQFTRHCHNHSFRLTDIGVDVDAVGKLVEQAFEPPQEDSDVESESSTTLAA</sequence>
<feature type="compositionally biased region" description="Basic and acidic residues" evidence="7">
    <location>
        <begin position="49"/>
        <end position="63"/>
    </location>
</feature>
<keyword evidence="3 8" id="KW-0812">Transmembrane</keyword>
<dbReference type="InterPro" id="IPR005821">
    <property type="entry name" value="Ion_trans_dom"/>
</dbReference>
<dbReference type="PROSITE" id="PS50042">
    <property type="entry name" value="CNMP_BINDING_3"/>
    <property type="match status" value="1"/>
</dbReference>
<dbReference type="Pfam" id="PF00520">
    <property type="entry name" value="Ion_trans"/>
    <property type="match status" value="1"/>
</dbReference>
<dbReference type="SUPFAM" id="SSF81324">
    <property type="entry name" value="Voltage-gated potassium channels"/>
    <property type="match status" value="1"/>
</dbReference>
<dbReference type="AlphaFoldDB" id="A0A813IIJ9"/>
<keyword evidence="5" id="KW-0406">Ion transport</keyword>
<feature type="compositionally biased region" description="Basic and acidic residues" evidence="7">
    <location>
        <begin position="27"/>
        <end position="39"/>
    </location>
</feature>
<evidence type="ECO:0000256" key="1">
    <source>
        <dbReference type="ARBA" id="ARBA00004141"/>
    </source>
</evidence>
<dbReference type="CDD" id="cd00038">
    <property type="entry name" value="CAP_ED"/>
    <property type="match status" value="1"/>
</dbReference>
<dbReference type="InterPro" id="IPR014710">
    <property type="entry name" value="RmlC-like_jellyroll"/>
</dbReference>
<dbReference type="PANTHER" id="PTHR10217">
    <property type="entry name" value="VOLTAGE AND LIGAND GATED POTASSIUM CHANNEL"/>
    <property type="match status" value="1"/>
</dbReference>
<dbReference type="Gene3D" id="1.10.287.70">
    <property type="match status" value="1"/>
</dbReference>
<comment type="caution">
    <text evidence="10">The sequence shown here is derived from an EMBL/GenBank/DDBJ whole genome shotgun (WGS) entry which is preliminary data.</text>
</comment>
<name>A0A813IIJ9_POLGL</name>
<evidence type="ECO:0000256" key="6">
    <source>
        <dbReference type="ARBA" id="ARBA00023136"/>
    </source>
</evidence>
<evidence type="ECO:0000256" key="5">
    <source>
        <dbReference type="ARBA" id="ARBA00023065"/>
    </source>
</evidence>
<feature type="transmembrane region" description="Helical" evidence="8">
    <location>
        <begin position="490"/>
        <end position="512"/>
    </location>
</feature>
<feature type="region of interest" description="Disordered" evidence="7">
    <location>
        <begin position="1"/>
        <end position="96"/>
    </location>
</feature>
<feature type="compositionally biased region" description="Low complexity" evidence="7">
    <location>
        <begin position="226"/>
        <end position="235"/>
    </location>
</feature>
<dbReference type="GO" id="GO:0042391">
    <property type="term" value="P:regulation of membrane potential"/>
    <property type="evidence" value="ECO:0007669"/>
    <property type="project" value="TreeGrafter"/>
</dbReference>
<keyword evidence="4 8" id="KW-1133">Transmembrane helix</keyword>
<feature type="region of interest" description="Disordered" evidence="7">
    <location>
        <begin position="822"/>
        <end position="841"/>
    </location>
</feature>
<feature type="region of interest" description="Disordered" evidence="7">
    <location>
        <begin position="226"/>
        <end position="252"/>
    </location>
</feature>
<dbReference type="SUPFAM" id="SSF51206">
    <property type="entry name" value="cAMP-binding domain-like"/>
    <property type="match status" value="1"/>
</dbReference>
<protein>
    <recommendedName>
        <fullName evidence="9">Cyclic nucleotide-binding domain-containing protein</fullName>
    </recommendedName>
</protein>
<proteinExistence type="predicted"/>
<dbReference type="Proteomes" id="UP000626109">
    <property type="component" value="Unassembled WGS sequence"/>
</dbReference>
<accession>A0A813IIJ9</accession>
<evidence type="ECO:0000259" key="9">
    <source>
        <dbReference type="PROSITE" id="PS50042"/>
    </source>
</evidence>
<evidence type="ECO:0000313" key="11">
    <source>
        <dbReference type="Proteomes" id="UP000626109"/>
    </source>
</evidence>
<evidence type="ECO:0000256" key="3">
    <source>
        <dbReference type="ARBA" id="ARBA00022692"/>
    </source>
</evidence>
<organism evidence="10 11">
    <name type="scientific">Polarella glacialis</name>
    <name type="common">Dinoflagellate</name>
    <dbReference type="NCBI Taxonomy" id="89957"/>
    <lineage>
        <taxon>Eukaryota</taxon>
        <taxon>Sar</taxon>
        <taxon>Alveolata</taxon>
        <taxon>Dinophyceae</taxon>
        <taxon>Suessiales</taxon>
        <taxon>Suessiaceae</taxon>
        <taxon>Polarella</taxon>
    </lineage>
</organism>
<dbReference type="InterPro" id="IPR018490">
    <property type="entry name" value="cNMP-bd_dom_sf"/>
</dbReference>
<dbReference type="GO" id="GO:0005249">
    <property type="term" value="F:voltage-gated potassium channel activity"/>
    <property type="evidence" value="ECO:0007669"/>
    <property type="project" value="TreeGrafter"/>
</dbReference>
<dbReference type="InterPro" id="IPR000595">
    <property type="entry name" value="cNMP-bd_dom"/>
</dbReference>
<feature type="compositionally biased region" description="Polar residues" evidence="7">
    <location>
        <begin position="9"/>
        <end position="21"/>
    </location>
</feature>
<feature type="transmembrane region" description="Helical" evidence="8">
    <location>
        <begin position="565"/>
        <end position="589"/>
    </location>
</feature>
<feature type="compositionally biased region" description="Polar residues" evidence="7">
    <location>
        <begin position="236"/>
        <end position="248"/>
    </location>
</feature>
<reference evidence="10" key="1">
    <citation type="submission" date="2021-02" db="EMBL/GenBank/DDBJ databases">
        <authorList>
            <person name="Dougan E. K."/>
            <person name="Rhodes N."/>
            <person name="Thang M."/>
            <person name="Chan C."/>
        </authorList>
    </citation>
    <scope>NUCLEOTIDE SEQUENCE</scope>
</reference>
<dbReference type="GO" id="GO:0005886">
    <property type="term" value="C:plasma membrane"/>
    <property type="evidence" value="ECO:0007669"/>
    <property type="project" value="TreeGrafter"/>
</dbReference>
<evidence type="ECO:0000256" key="2">
    <source>
        <dbReference type="ARBA" id="ARBA00022448"/>
    </source>
</evidence>
<dbReference type="Pfam" id="PF00027">
    <property type="entry name" value="cNMP_binding"/>
    <property type="match status" value="1"/>
</dbReference>
<evidence type="ECO:0000256" key="8">
    <source>
        <dbReference type="SAM" id="Phobius"/>
    </source>
</evidence>
<dbReference type="InterPro" id="IPR050818">
    <property type="entry name" value="KCNH_animal-type"/>
</dbReference>
<comment type="subcellular location">
    <subcellularLocation>
        <location evidence="1">Membrane</location>
        <topology evidence="1">Multi-pass membrane protein</topology>
    </subcellularLocation>
</comment>
<dbReference type="PANTHER" id="PTHR10217:SF435">
    <property type="entry name" value="POTASSIUM VOLTAGE-GATED CHANNEL PROTEIN EAG"/>
    <property type="match status" value="1"/>
</dbReference>
<keyword evidence="6 8" id="KW-0472">Membrane</keyword>
<feature type="domain" description="Cyclic nucleotide-binding" evidence="9">
    <location>
        <begin position="671"/>
        <end position="776"/>
    </location>
</feature>
<dbReference type="EMBL" id="CAJNNW010011872">
    <property type="protein sequence ID" value="CAE8653710.1"/>
    <property type="molecule type" value="Genomic_DNA"/>
</dbReference>
<evidence type="ECO:0000256" key="4">
    <source>
        <dbReference type="ARBA" id="ARBA00022989"/>
    </source>
</evidence>
<gene>
    <name evidence="10" type="ORF">PGLA2088_LOCUS10568</name>
</gene>
<keyword evidence="2" id="KW-0813">Transport</keyword>